<protein>
    <recommendedName>
        <fullName evidence="14">Alpha-adducin</fullName>
    </recommendedName>
    <alternativeName>
        <fullName evidence="15">Erythrocyte adducin subunit alpha</fullName>
    </alternativeName>
</protein>
<dbReference type="Gene3D" id="3.40.225.10">
    <property type="entry name" value="Class II aldolase/adducin N-terminal domain"/>
    <property type="match status" value="1"/>
</dbReference>
<comment type="subcellular location">
    <subcellularLocation>
        <location evidence="2">Cell membrane</location>
        <topology evidence="2">Peripheral membrane protein</topology>
        <orientation evidence="2">Cytoplasmic side</orientation>
    </subcellularLocation>
    <subcellularLocation>
        <location evidence="1">Cytoplasm</location>
        <location evidence="1">Cytoskeleton</location>
    </subcellularLocation>
</comment>
<dbReference type="GO" id="GO:0005856">
    <property type="term" value="C:cytoskeleton"/>
    <property type="evidence" value="ECO:0007669"/>
    <property type="project" value="UniProtKB-SubCell"/>
</dbReference>
<feature type="compositionally biased region" description="Basic and acidic residues" evidence="16">
    <location>
        <begin position="19"/>
        <end position="37"/>
    </location>
</feature>
<dbReference type="GO" id="GO:0051015">
    <property type="term" value="F:actin filament binding"/>
    <property type="evidence" value="ECO:0007669"/>
    <property type="project" value="TreeGrafter"/>
</dbReference>
<keyword evidence="5" id="KW-0963">Cytoplasm</keyword>
<comment type="function">
    <text evidence="12">Membrane-cytoskeleton-associated protein that promotes the assembly of the spectrin-actin network. Binds to calmodulin.</text>
</comment>
<dbReference type="SMART" id="SM01007">
    <property type="entry name" value="Aldolase_II"/>
    <property type="match status" value="1"/>
</dbReference>
<reference evidence="18" key="1">
    <citation type="submission" date="2025-08" db="UniProtKB">
        <authorList>
            <consortium name="Ensembl"/>
        </authorList>
    </citation>
    <scope>IDENTIFICATION</scope>
</reference>
<dbReference type="GO" id="GO:0005925">
    <property type="term" value="C:focal adhesion"/>
    <property type="evidence" value="ECO:0007669"/>
    <property type="project" value="TreeGrafter"/>
</dbReference>
<evidence type="ECO:0000256" key="13">
    <source>
        <dbReference type="ARBA" id="ARBA00065959"/>
    </source>
</evidence>
<dbReference type="Proteomes" id="UP000694383">
    <property type="component" value="Unplaced"/>
</dbReference>
<keyword evidence="6" id="KW-0597">Phosphoprotein</keyword>
<dbReference type="SUPFAM" id="SSF53639">
    <property type="entry name" value="AraD/HMP-PK domain-like"/>
    <property type="match status" value="1"/>
</dbReference>
<evidence type="ECO:0000256" key="2">
    <source>
        <dbReference type="ARBA" id="ARBA00004413"/>
    </source>
</evidence>
<organism evidence="18 19">
    <name type="scientific">Oryzias sinensis</name>
    <name type="common">Chinese medaka</name>
    <dbReference type="NCBI Taxonomy" id="183150"/>
    <lineage>
        <taxon>Eukaryota</taxon>
        <taxon>Metazoa</taxon>
        <taxon>Chordata</taxon>
        <taxon>Craniata</taxon>
        <taxon>Vertebrata</taxon>
        <taxon>Euteleostomi</taxon>
        <taxon>Actinopterygii</taxon>
        <taxon>Neopterygii</taxon>
        <taxon>Teleostei</taxon>
        <taxon>Neoteleostei</taxon>
        <taxon>Acanthomorphata</taxon>
        <taxon>Ovalentaria</taxon>
        <taxon>Atherinomorphae</taxon>
        <taxon>Beloniformes</taxon>
        <taxon>Adrianichthyidae</taxon>
        <taxon>Oryziinae</taxon>
        <taxon>Oryzias</taxon>
    </lineage>
</organism>
<keyword evidence="7" id="KW-0112">Calmodulin-binding</keyword>
<dbReference type="GO" id="GO:0014069">
    <property type="term" value="C:postsynaptic density"/>
    <property type="evidence" value="ECO:0007669"/>
    <property type="project" value="TreeGrafter"/>
</dbReference>
<dbReference type="GO" id="GO:0005912">
    <property type="term" value="C:adherens junction"/>
    <property type="evidence" value="ECO:0007669"/>
    <property type="project" value="TreeGrafter"/>
</dbReference>
<dbReference type="GO" id="GO:0005516">
    <property type="term" value="F:calmodulin binding"/>
    <property type="evidence" value="ECO:0007669"/>
    <property type="project" value="UniProtKB-KW"/>
</dbReference>
<dbReference type="FunFam" id="3.40.225.10:FF:000002">
    <property type="entry name" value="alpha-adducin isoform X2"/>
    <property type="match status" value="1"/>
</dbReference>
<dbReference type="GO" id="GO:0007010">
    <property type="term" value="P:cytoskeleton organization"/>
    <property type="evidence" value="ECO:0007669"/>
    <property type="project" value="UniProtKB-ARBA"/>
</dbReference>
<dbReference type="GO" id="GO:1903142">
    <property type="term" value="P:positive regulation of establishment of endothelial barrier"/>
    <property type="evidence" value="ECO:0007669"/>
    <property type="project" value="TreeGrafter"/>
</dbReference>
<feature type="region of interest" description="Disordered" evidence="16">
    <location>
        <begin position="417"/>
        <end position="471"/>
    </location>
</feature>
<feature type="domain" description="Class II aldolase/adducin N-terminal" evidence="17">
    <location>
        <begin position="147"/>
        <end position="329"/>
    </location>
</feature>
<evidence type="ECO:0000256" key="3">
    <source>
        <dbReference type="ARBA" id="ARBA00006274"/>
    </source>
</evidence>
<evidence type="ECO:0000256" key="4">
    <source>
        <dbReference type="ARBA" id="ARBA00022475"/>
    </source>
</evidence>
<keyword evidence="11" id="KW-0206">Cytoskeleton</keyword>
<dbReference type="AlphaFoldDB" id="A0A8C7YXF8"/>
<name>A0A8C7YXF8_9TELE</name>
<evidence type="ECO:0000256" key="1">
    <source>
        <dbReference type="ARBA" id="ARBA00004245"/>
    </source>
</evidence>
<dbReference type="PANTHER" id="PTHR10672">
    <property type="entry name" value="ADDUCIN"/>
    <property type="match status" value="1"/>
</dbReference>
<dbReference type="GO" id="GO:0051016">
    <property type="term" value="P:barbed-end actin filament capping"/>
    <property type="evidence" value="ECO:0007669"/>
    <property type="project" value="TreeGrafter"/>
</dbReference>
<evidence type="ECO:0000256" key="8">
    <source>
        <dbReference type="ARBA" id="ARBA00022990"/>
    </source>
</evidence>
<evidence type="ECO:0000256" key="9">
    <source>
        <dbReference type="ARBA" id="ARBA00023136"/>
    </source>
</evidence>
<evidence type="ECO:0000256" key="12">
    <source>
        <dbReference type="ARBA" id="ARBA00055853"/>
    </source>
</evidence>
<evidence type="ECO:0000256" key="5">
    <source>
        <dbReference type="ARBA" id="ARBA00022490"/>
    </source>
</evidence>
<evidence type="ECO:0000256" key="14">
    <source>
        <dbReference type="ARBA" id="ARBA00072931"/>
    </source>
</evidence>
<evidence type="ECO:0000256" key="15">
    <source>
        <dbReference type="ARBA" id="ARBA00076470"/>
    </source>
</evidence>
<keyword evidence="9" id="KW-0472">Membrane</keyword>
<dbReference type="Ensembl" id="ENSOSIT00000034474.1">
    <property type="protein sequence ID" value="ENSOSIP00000032699.1"/>
    <property type="gene ID" value="ENSOSIG00000016517.1"/>
</dbReference>
<feature type="region of interest" description="Disordered" evidence="16">
    <location>
        <begin position="622"/>
        <end position="695"/>
    </location>
</feature>
<keyword evidence="8" id="KW-0007">Acetylation</keyword>
<dbReference type="GeneTree" id="ENSGT00940000158581"/>
<evidence type="ECO:0000256" key="6">
    <source>
        <dbReference type="ARBA" id="ARBA00022553"/>
    </source>
</evidence>
<evidence type="ECO:0000256" key="11">
    <source>
        <dbReference type="ARBA" id="ARBA00023212"/>
    </source>
</evidence>
<evidence type="ECO:0000256" key="10">
    <source>
        <dbReference type="ARBA" id="ARBA00023203"/>
    </source>
</evidence>
<reference evidence="18" key="2">
    <citation type="submission" date="2025-09" db="UniProtKB">
        <authorList>
            <consortium name="Ensembl"/>
        </authorList>
    </citation>
    <scope>IDENTIFICATION</scope>
</reference>
<dbReference type="InterPro" id="IPR036409">
    <property type="entry name" value="Aldolase_II/adducin_N_sf"/>
</dbReference>
<keyword evidence="4" id="KW-1003">Cell membrane</keyword>
<evidence type="ECO:0000256" key="16">
    <source>
        <dbReference type="SAM" id="MobiDB-lite"/>
    </source>
</evidence>
<proteinExistence type="inferred from homology"/>
<dbReference type="NCBIfam" id="NF005451">
    <property type="entry name" value="PRK07044.1"/>
    <property type="match status" value="1"/>
</dbReference>
<feature type="region of interest" description="Disordered" evidence="16">
    <location>
        <begin position="1"/>
        <end position="37"/>
    </location>
</feature>
<comment type="similarity">
    <text evidence="3">Belongs to the aldolase class II family. Adducin subfamily.</text>
</comment>
<comment type="subunit">
    <text evidence="13">Heterodimer of an alpha and a beta subunit or an alpha and a gamma subunit.</text>
</comment>
<dbReference type="InterPro" id="IPR051017">
    <property type="entry name" value="Aldolase-II_Adducin_sf"/>
</dbReference>
<accession>A0A8C7YXF8</accession>
<sequence>MNGESGPGVVTAPPPTTAPHKERYFDRVDESSPEYQRERNMAPDLRQDFNMMEQKKRVSMILQSPAFCEELETMIQDQLKKGKTPTSLLALQQIADFMTTSMPSMYPAAPQGGMAALNMSLGMVTPVNDLRGSDSISCEKGEKLQRCKLAAFYRLADLFGWSELIYNHLTVRVNSDQERFLIAPFGLLYSEVTASSLVKINLQGEIVDRGSTNLGVNQAGFTLHSAIYATRPDVKCIVHIHTAAGAAVSAMKCGLLPISPEALSLGEVAYHDYHGILVDDEETTLIQKNIGPKSKVLILRNHGLVSVGETVEEAFYYIHNLVTACEIQVRTLASAGGPDNLVMLDPAKYKLRPNVPEPASDGSSTHPKWLIGEQEFEALMRMLDNLGYRTGYPYRCPALRDKGKKYSDGELAHGGYSYGEDSDSGARSPLKHSFQRGQRDKTRWLNAGGRPDEPYEDGPDGCSPKSKPKWTKEDGLRQAAVANQFIPMNTNPKDVLEMRNKIREQNLQDIKTAGPQSQVLCASSVGERTFNQGELVTASKAIIEKEYQPKVIISKQGPNPFTKLTDQELEEYRREVEQKHKGGEGKWIQISCTKYSLILVKLSCYLSTYKHWLGLAARRPQDCREGSACPEPQLSTQSPSLEKARPPAPTPASQQSSPSEGVSGGAPLADSAGTVADDVFSTADEAPPAPESPHKEFYSAVVRALSMDSSVVKAGEAGQMNRSLA</sequence>
<dbReference type="GO" id="GO:1903393">
    <property type="term" value="P:positive regulation of adherens junction organization"/>
    <property type="evidence" value="ECO:0007669"/>
    <property type="project" value="TreeGrafter"/>
</dbReference>
<evidence type="ECO:0000259" key="17">
    <source>
        <dbReference type="SMART" id="SM01007"/>
    </source>
</evidence>
<dbReference type="Pfam" id="PF00596">
    <property type="entry name" value="Aldolase_II"/>
    <property type="match status" value="1"/>
</dbReference>
<keyword evidence="19" id="KW-1185">Reference proteome</keyword>
<dbReference type="InterPro" id="IPR001303">
    <property type="entry name" value="Aldolase_II/adducin_N"/>
</dbReference>
<dbReference type="PANTHER" id="PTHR10672:SF4">
    <property type="entry name" value="ALPHA-ADDUCIN"/>
    <property type="match status" value="1"/>
</dbReference>
<evidence type="ECO:0000313" key="19">
    <source>
        <dbReference type="Proteomes" id="UP000694383"/>
    </source>
</evidence>
<dbReference type="GO" id="GO:0005886">
    <property type="term" value="C:plasma membrane"/>
    <property type="evidence" value="ECO:0007669"/>
    <property type="project" value="UniProtKB-SubCell"/>
</dbReference>
<keyword evidence="10" id="KW-0009">Actin-binding</keyword>
<evidence type="ECO:0000313" key="18">
    <source>
        <dbReference type="Ensembl" id="ENSOSIP00000032699.1"/>
    </source>
</evidence>
<evidence type="ECO:0000256" key="7">
    <source>
        <dbReference type="ARBA" id="ARBA00022860"/>
    </source>
</evidence>